<evidence type="ECO:0000256" key="4">
    <source>
        <dbReference type="ARBA" id="ARBA00022692"/>
    </source>
</evidence>
<comment type="caution">
    <text evidence="9">The sequence shown here is derived from an EMBL/GenBank/DDBJ whole genome shotgun (WGS) entry which is preliminary data.</text>
</comment>
<dbReference type="AlphaFoldDB" id="A0A6A2X1N4"/>
<keyword evidence="10" id="KW-1185">Reference proteome</keyword>
<reference evidence="9" key="1">
    <citation type="submission" date="2019-09" db="EMBL/GenBank/DDBJ databases">
        <title>Draft genome information of white flower Hibiscus syriacus.</title>
        <authorList>
            <person name="Kim Y.-M."/>
        </authorList>
    </citation>
    <scope>NUCLEOTIDE SEQUENCE [LARGE SCALE GENOMIC DNA]</scope>
    <source>
        <strain evidence="9">YM2019G1</strain>
    </source>
</reference>
<proteinExistence type="inferred from homology"/>
<accession>A0A6A2X1N4</accession>
<evidence type="ECO:0000256" key="1">
    <source>
        <dbReference type="ARBA" id="ARBA00004141"/>
    </source>
</evidence>
<comment type="similarity">
    <text evidence="2 8">Belongs to the V-ATPase 116 kDa subunit family.</text>
</comment>
<evidence type="ECO:0000256" key="8">
    <source>
        <dbReference type="RuleBase" id="RU361189"/>
    </source>
</evidence>
<evidence type="ECO:0000313" key="10">
    <source>
        <dbReference type="Proteomes" id="UP000436088"/>
    </source>
</evidence>
<dbReference type="EMBL" id="VEPZ02001714">
    <property type="protein sequence ID" value="KAE8662270.1"/>
    <property type="molecule type" value="Genomic_DNA"/>
</dbReference>
<keyword evidence="4 8" id="KW-0812">Transmembrane</keyword>
<evidence type="ECO:0000313" key="9">
    <source>
        <dbReference type="EMBL" id="KAE8662270.1"/>
    </source>
</evidence>
<evidence type="ECO:0000256" key="2">
    <source>
        <dbReference type="ARBA" id="ARBA00009904"/>
    </source>
</evidence>
<keyword evidence="8" id="KW-0375">Hydrogen ion transport</keyword>
<dbReference type="GO" id="GO:0051117">
    <property type="term" value="F:ATPase binding"/>
    <property type="evidence" value="ECO:0007669"/>
    <property type="project" value="TreeGrafter"/>
</dbReference>
<sequence>MISTGYCMDRLDYKVKHTRELPPTYFCTNKFAAAFQEIVDAYGAAKYQEVNPGVFTVVTFPFLFAVMFGDWGHGICLLLATLILIVREKELSSQKLGDITEMTFGGRYVILMMSIFSIYAGFIYNECFSVALDLFGPSAYACCDLSCRDAYSIGLIKVRDTYPFGVDPAWHGTRSELPFLNSLKMKMSSLLGVAQINLGIILSYCNATFFGNSVNIWFQFIPQLIFLNSLFGYLSLLILKWYTGSQADLYNIMIYMFLNPTDELGDNQLFPGQKTAQRHQGHSYAPVETTIVTLHSEASHDSHGHGHGEFEFSEVFVHQLIQTIEFVLVAVSNTASYLRLWALSLAHSQLSIVFCEKVLLLAWVACFNKRLRIPVPNPSVFDDYFSLAKPKSGVDRRLVSSVLGNMVLVMRFNAPLVCIEMEAWSGYIVVATSVEPRVELVGFGGPLWWCFSMEEINK</sequence>
<comment type="function">
    <text evidence="8">Essential component of the vacuolar proton pump (V-ATPase), a multimeric enzyme that catalyzes the translocation of protons across the membranes. Required for assembly and activity of the V-ATPase.</text>
</comment>
<dbReference type="GO" id="GO:0046961">
    <property type="term" value="F:proton-transporting ATPase activity, rotational mechanism"/>
    <property type="evidence" value="ECO:0007669"/>
    <property type="project" value="InterPro"/>
</dbReference>
<organism evidence="9 10">
    <name type="scientific">Hibiscus syriacus</name>
    <name type="common">Rose of Sharon</name>
    <dbReference type="NCBI Taxonomy" id="106335"/>
    <lineage>
        <taxon>Eukaryota</taxon>
        <taxon>Viridiplantae</taxon>
        <taxon>Streptophyta</taxon>
        <taxon>Embryophyta</taxon>
        <taxon>Tracheophyta</taxon>
        <taxon>Spermatophyta</taxon>
        <taxon>Magnoliopsida</taxon>
        <taxon>eudicotyledons</taxon>
        <taxon>Gunneridae</taxon>
        <taxon>Pentapetalae</taxon>
        <taxon>rosids</taxon>
        <taxon>malvids</taxon>
        <taxon>Malvales</taxon>
        <taxon>Malvaceae</taxon>
        <taxon>Malvoideae</taxon>
        <taxon>Hibiscus</taxon>
    </lineage>
</organism>
<evidence type="ECO:0000256" key="3">
    <source>
        <dbReference type="ARBA" id="ARBA00022448"/>
    </source>
</evidence>
<dbReference type="GO" id="GO:0016471">
    <property type="term" value="C:vacuolar proton-transporting V-type ATPase complex"/>
    <property type="evidence" value="ECO:0007669"/>
    <property type="project" value="TreeGrafter"/>
</dbReference>
<keyword evidence="5 8" id="KW-1133">Transmembrane helix</keyword>
<feature type="transmembrane region" description="Helical" evidence="8">
    <location>
        <begin position="190"/>
        <end position="210"/>
    </location>
</feature>
<evidence type="ECO:0000256" key="5">
    <source>
        <dbReference type="ARBA" id="ARBA00022989"/>
    </source>
</evidence>
<comment type="caution">
    <text evidence="8">Lacks conserved residue(s) required for the propagation of feature annotation.</text>
</comment>
<dbReference type="InterPro" id="IPR002490">
    <property type="entry name" value="V-ATPase_116kDa_su"/>
</dbReference>
<keyword evidence="7 8" id="KW-0472">Membrane</keyword>
<dbReference type="GO" id="GO:0033179">
    <property type="term" value="C:proton-transporting V-type ATPase, V0 domain"/>
    <property type="evidence" value="ECO:0007669"/>
    <property type="project" value="InterPro"/>
</dbReference>
<gene>
    <name evidence="9" type="ORF">F3Y22_tig00113548pilonHSYRG00009</name>
</gene>
<dbReference type="PANTHER" id="PTHR11629:SF112">
    <property type="entry name" value="V-TYPE PROTON ATPASE SUBUNIT A3"/>
    <property type="match status" value="1"/>
</dbReference>
<keyword evidence="3 8" id="KW-0813">Transport</keyword>
<comment type="subcellular location">
    <subcellularLocation>
        <location evidence="1">Membrane</location>
        <topology evidence="1">Multi-pass membrane protein</topology>
    </subcellularLocation>
</comment>
<evidence type="ECO:0000256" key="7">
    <source>
        <dbReference type="ARBA" id="ARBA00023136"/>
    </source>
</evidence>
<keyword evidence="6 8" id="KW-0406">Ion transport</keyword>
<dbReference type="GO" id="GO:0007035">
    <property type="term" value="P:vacuolar acidification"/>
    <property type="evidence" value="ECO:0007669"/>
    <property type="project" value="TreeGrafter"/>
</dbReference>
<dbReference type="Pfam" id="PF01496">
    <property type="entry name" value="V_ATPase_I"/>
    <property type="match status" value="2"/>
</dbReference>
<feature type="transmembrane region" description="Helical" evidence="8">
    <location>
        <begin position="216"/>
        <end position="239"/>
    </location>
</feature>
<dbReference type="PANTHER" id="PTHR11629">
    <property type="entry name" value="VACUOLAR PROTON ATPASES"/>
    <property type="match status" value="1"/>
</dbReference>
<name>A0A6A2X1N4_HIBSY</name>
<feature type="transmembrane region" description="Helical" evidence="8">
    <location>
        <begin position="62"/>
        <end position="86"/>
    </location>
</feature>
<dbReference type="Proteomes" id="UP000436088">
    <property type="component" value="Unassembled WGS sequence"/>
</dbReference>
<protein>
    <recommendedName>
        <fullName evidence="8">V-type proton ATPase subunit a</fullName>
    </recommendedName>
</protein>
<evidence type="ECO:0000256" key="6">
    <source>
        <dbReference type="ARBA" id="ARBA00023065"/>
    </source>
</evidence>